<dbReference type="Pfam" id="PF13183">
    <property type="entry name" value="Fer4_8"/>
    <property type="match status" value="1"/>
</dbReference>
<evidence type="ECO:0000259" key="1">
    <source>
        <dbReference type="PROSITE" id="PS51379"/>
    </source>
</evidence>
<gene>
    <name evidence="2" type="ORF">LCGC14_0935950</name>
</gene>
<name>A0A0F9NR42_9ZZZZ</name>
<reference evidence="2" key="1">
    <citation type="journal article" date="2015" name="Nature">
        <title>Complex archaea that bridge the gap between prokaryotes and eukaryotes.</title>
        <authorList>
            <person name="Spang A."/>
            <person name="Saw J.H."/>
            <person name="Jorgensen S.L."/>
            <person name="Zaremba-Niedzwiedzka K."/>
            <person name="Martijn J."/>
            <person name="Lind A.E."/>
            <person name="van Eijk R."/>
            <person name="Schleper C."/>
            <person name="Guy L."/>
            <person name="Ettema T.J."/>
        </authorList>
    </citation>
    <scope>NUCLEOTIDE SEQUENCE</scope>
</reference>
<proteinExistence type="predicted"/>
<dbReference type="AlphaFoldDB" id="A0A0F9NR42"/>
<feature type="domain" description="4Fe-4S ferredoxin-type" evidence="1">
    <location>
        <begin position="13"/>
        <end position="44"/>
    </location>
</feature>
<comment type="caution">
    <text evidence="2">The sequence shown here is derived from an EMBL/GenBank/DDBJ whole genome shotgun (WGS) entry which is preliminary data.</text>
</comment>
<dbReference type="SUPFAM" id="SSF46548">
    <property type="entry name" value="alpha-helical ferredoxin"/>
    <property type="match status" value="1"/>
</dbReference>
<sequence>MVVIDYELKKKVMDAHIKDTIKYCYQCAHCTDVCPVAKVTDGEYNPRTLILNSFLGLKETIFRGKENNFNIWGCTVCDSCDESCPQKIELTEIFAVLKNMSIRLGEGPDHYTGQASAVYDFGKAIPSQPAIERRRTQFGLPVVIPPNIEEVQKILNETKLSKTLNK</sequence>
<dbReference type="GO" id="GO:0005886">
    <property type="term" value="C:plasma membrane"/>
    <property type="evidence" value="ECO:0007669"/>
    <property type="project" value="TreeGrafter"/>
</dbReference>
<dbReference type="PROSITE" id="PS00198">
    <property type="entry name" value="4FE4S_FER_1"/>
    <property type="match status" value="2"/>
</dbReference>
<dbReference type="InterPro" id="IPR017896">
    <property type="entry name" value="4Fe4S_Fe-S-bd"/>
</dbReference>
<dbReference type="InterPro" id="IPR009051">
    <property type="entry name" value="Helical_ferredxn"/>
</dbReference>
<dbReference type="InterPro" id="IPR051460">
    <property type="entry name" value="HdrC_iron-sulfur_subunit"/>
</dbReference>
<dbReference type="EMBL" id="LAZR01003245">
    <property type="protein sequence ID" value="KKN20409.1"/>
    <property type="molecule type" value="Genomic_DNA"/>
</dbReference>
<dbReference type="PROSITE" id="PS51379">
    <property type="entry name" value="4FE4S_FER_2"/>
    <property type="match status" value="1"/>
</dbReference>
<protein>
    <recommendedName>
        <fullName evidence="1">4Fe-4S ferredoxin-type domain-containing protein</fullName>
    </recommendedName>
</protein>
<evidence type="ECO:0000313" key="2">
    <source>
        <dbReference type="EMBL" id="KKN20409.1"/>
    </source>
</evidence>
<dbReference type="PANTHER" id="PTHR43255">
    <property type="entry name" value="IRON-SULFUR-BINDING OXIDOREDUCTASE FADF-RELATED-RELATED"/>
    <property type="match status" value="1"/>
</dbReference>
<dbReference type="PANTHER" id="PTHR43255:SF2">
    <property type="entry name" value="HETERODISULFIDE REDUCTASE RELATED PROTEIN"/>
    <property type="match status" value="1"/>
</dbReference>
<organism evidence="2">
    <name type="scientific">marine sediment metagenome</name>
    <dbReference type="NCBI Taxonomy" id="412755"/>
    <lineage>
        <taxon>unclassified sequences</taxon>
        <taxon>metagenomes</taxon>
        <taxon>ecological metagenomes</taxon>
    </lineage>
</organism>
<dbReference type="GO" id="GO:0051536">
    <property type="term" value="F:iron-sulfur cluster binding"/>
    <property type="evidence" value="ECO:0007669"/>
    <property type="project" value="InterPro"/>
</dbReference>
<dbReference type="Gene3D" id="1.10.1060.10">
    <property type="entry name" value="Alpha-helical ferredoxin"/>
    <property type="match status" value="1"/>
</dbReference>
<accession>A0A0F9NR42</accession>
<dbReference type="InterPro" id="IPR017900">
    <property type="entry name" value="4Fe4S_Fe_S_CS"/>
</dbReference>